<evidence type="ECO:0000313" key="2">
    <source>
        <dbReference type="Proteomes" id="UP000826661"/>
    </source>
</evidence>
<evidence type="ECO:0000313" key="1">
    <source>
        <dbReference type="EMBL" id="QYS99085.1"/>
    </source>
</evidence>
<keyword evidence="2" id="KW-1185">Reference proteome</keyword>
<organism evidence="1 2">
    <name type="scientific">Trichoderma simmonsii</name>
    <dbReference type="NCBI Taxonomy" id="1491479"/>
    <lineage>
        <taxon>Eukaryota</taxon>
        <taxon>Fungi</taxon>
        <taxon>Dikarya</taxon>
        <taxon>Ascomycota</taxon>
        <taxon>Pezizomycotina</taxon>
        <taxon>Sordariomycetes</taxon>
        <taxon>Hypocreomycetidae</taxon>
        <taxon>Hypocreales</taxon>
        <taxon>Hypocreaceae</taxon>
        <taxon>Trichoderma</taxon>
    </lineage>
</organism>
<gene>
    <name evidence="1" type="ORF">H0G86_006232</name>
</gene>
<name>A0A8G0LG94_9HYPO</name>
<accession>A0A8G0LG94</accession>
<proteinExistence type="predicted"/>
<dbReference type="EMBL" id="CP075866">
    <property type="protein sequence ID" value="QYS99085.1"/>
    <property type="molecule type" value="Genomic_DNA"/>
</dbReference>
<dbReference type="Proteomes" id="UP000826661">
    <property type="component" value="Chromosome III"/>
</dbReference>
<protein>
    <submittedName>
        <fullName evidence="1">Uncharacterized protein</fullName>
    </submittedName>
</protein>
<dbReference type="AlphaFoldDB" id="A0A8G0LG94"/>
<reference evidence="1 2" key="1">
    <citation type="journal article" date="2021" name="BMC Genomics">
        <title>Telomere-to-telomere genome assembly of asparaginase-producing Trichoderma simmonsii.</title>
        <authorList>
            <person name="Chung D."/>
            <person name="Kwon Y.M."/>
            <person name="Yang Y."/>
        </authorList>
    </citation>
    <scope>NUCLEOTIDE SEQUENCE [LARGE SCALE GENOMIC DNA]</scope>
    <source>
        <strain evidence="1 2">GH-Sj1</strain>
    </source>
</reference>
<sequence>MTLKGERQGLEGLLQLDQVTSHTACAQKLHGWGGGQQAWIGLSVHHLTSPLHRPAPALFLGPGVKSSAFCPWKPPSRPLFIRRPGPLDHQRGARGPLPAFFLSFFHLLPLLDPLVWSGPSRFVCSWASCFFAFLFVSSTAGRVGLLTPPCGPLLFNLFRLALCPRPPPAAAWSP</sequence>